<dbReference type="GO" id="GO:0035556">
    <property type="term" value="P:intracellular signal transduction"/>
    <property type="evidence" value="ECO:0007669"/>
    <property type="project" value="TreeGrafter"/>
</dbReference>
<comment type="catalytic activity">
    <reaction evidence="8">
        <text>L-threonyl-[protein] + ATP = O-phospho-L-threonyl-[protein] + ADP + H(+)</text>
        <dbReference type="Rhea" id="RHEA:46608"/>
        <dbReference type="Rhea" id="RHEA-COMP:11060"/>
        <dbReference type="Rhea" id="RHEA-COMP:11605"/>
        <dbReference type="ChEBI" id="CHEBI:15378"/>
        <dbReference type="ChEBI" id="CHEBI:30013"/>
        <dbReference type="ChEBI" id="CHEBI:30616"/>
        <dbReference type="ChEBI" id="CHEBI:61977"/>
        <dbReference type="ChEBI" id="CHEBI:456216"/>
        <dbReference type="EC" id="2.7.11.1"/>
    </reaction>
</comment>
<keyword evidence="5 10" id="KW-0547">Nucleotide-binding</keyword>
<dbReference type="EC" id="2.7.11.1" evidence="2"/>
<name>A0A2H9TKG2_9FUNG</name>
<evidence type="ECO:0000256" key="6">
    <source>
        <dbReference type="ARBA" id="ARBA00022777"/>
    </source>
</evidence>
<keyword evidence="4" id="KW-0808">Transferase</keyword>
<feature type="domain" description="Protein kinase" evidence="12">
    <location>
        <begin position="134"/>
        <end position="396"/>
    </location>
</feature>
<dbReference type="InterPro" id="IPR000719">
    <property type="entry name" value="Prot_kinase_dom"/>
</dbReference>
<dbReference type="SUPFAM" id="SSF56112">
    <property type="entry name" value="Protein kinase-like (PK-like)"/>
    <property type="match status" value="1"/>
</dbReference>
<keyword evidence="15" id="KW-1185">Reference proteome</keyword>
<evidence type="ECO:0000256" key="3">
    <source>
        <dbReference type="ARBA" id="ARBA00022527"/>
    </source>
</evidence>
<dbReference type="InterPro" id="IPR028375">
    <property type="entry name" value="KA1/Ssp2_C"/>
</dbReference>
<keyword evidence="3" id="KW-0723">Serine/threonine-protein kinase</keyword>
<feature type="compositionally biased region" description="Polar residues" evidence="11">
    <location>
        <begin position="23"/>
        <end position="55"/>
    </location>
</feature>
<feature type="compositionally biased region" description="Polar residues" evidence="11">
    <location>
        <begin position="573"/>
        <end position="582"/>
    </location>
</feature>
<comment type="caution">
    <text evidence="14">The sequence shown here is derived from an EMBL/GenBank/DDBJ whole genome shotgun (WGS) entry which is preliminary data.</text>
</comment>
<dbReference type="Proteomes" id="UP000240830">
    <property type="component" value="Unassembled WGS sequence"/>
</dbReference>
<dbReference type="InterPro" id="IPR008271">
    <property type="entry name" value="Ser/Thr_kinase_AS"/>
</dbReference>
<feature type="domain" description="KA1" evidence="13">
    <location>
        <begin position="653"/>
        <end position="702"/>
    </location>
</feature>
<reference evidence="14 15" key="1">
    <citation type="submission" date="2016-10" db="EMBL/GenBank/DDBJ databases">
        <title>The genome of Paramicrosporidium saccamoebae is the missing link in understanding Cryptomycota and Microsporidia evolution.</title>
        <authorList>
            <person name="Quandt C.A."/>
            <person name="Beaudet D."/>
            <person name="Corsaro D."/>
            <person name="Michel R."/>
            <person name="Corradi N."/>
            <person name="James T."/>
        </authorList>
    </citation>
    <scope>NUCLEOTIDE SEQUENCE [LARGE SCALE GENOMIC DNA]</scope>
    <source>
        <strain evidence="14 15">KSL3</strain>
    </source>
</reference>
<evidence type="ECO:0000259" key="12">
    <source>
        <dbReference type="PROSITE" id="PS50011"/>
    </source>
</evidence>
<dbReference type="GO" id="GO:0000226">
    <property type="term" value="P:microtubule cytoskeleton organization"/>
    <property type="evidence" value="ECO:0007669"/>
    <property type="project" value="TreeGrafter"/>
</dbReference>
<evidence type="ECO:0000256" key="7">
    <source>
        <dbReference type="ARBA" id="ARBA00022840"/>
    </source>
</evidence>
<dbReference type="PROSITE" id="PS00107">
    <property type="entry name" value="PROTEIN_KINASE_ATP"/>
    <property type="match status" value="1"/>
</dbReference>
<protein>
    <recommendedName>
        <fullName evidence="2">non-specific serine/threonine protein kinase</fullName>
        <ecNumber evidence="2">2.7.11.1</ecNumber>
    </recommendedName>
</protein>
<dbReference type="STRING" id="1246581.A0A2H9TKG2"/>
<dbReference type="SUPFAM" id="SSF103243">
    <property type="entry name" value="KA1-like"/>
    <property type="match status" value="1"/>
</dbReference>
<dbReference type="GO" id="GO:0004674">
    <property type="term" value="F:protein serine/threonine kinase activity"/>
    <property type="evidence" value="ECO:0007669"/>
    <property type="project" value="UniProtKB-KW"/>
</dbReference>
<dbReference type="SMART" id="SM00220">
    <property type="entry name" value="S_TKc"/>
    <property type="match status" value="1"/>
</dbReference>
<evidence type="ECO:0000313" key="14">
    <source>
        <dbReference type="EMBL" id="PJF18244.1"/>
    </source>
</evidence>
<dbReference type="InterPro" id="IPR017441">
    <property type="entry name" value="Protein_kinase_ATP_BS"/>
</dbReference>
<evidence type="ECO:0000256" key="4">
    <source>
        <dbReference type="ARBA" id="ARBA00022679"/>
    </source>
</evidence>
<dbReference type="FunFam" id="1.10.510.10:FF:000571">
    <property type="entry name" value="Maternal embryonic leucine zipper kinase"/>
    <property type="match status" value="1"/>
</dbReference>
<dbReference type="GO" id="GO:0005524">
    <property type="term" value="F:ATP binding"/>
    <property type="evidence" value="ECO:0007669"/>
    <property type="project" value="UniProtKB-UniRule"/>
</dbReference>
<dbReference type="OrthoDB" id="193931at2759"/>
<evidence type="ECO:0000256" key="5">
    <source>
        <dbReference type="ARBA" id="ARBA00022741"/>
    </source>
</evidence>
<evidence type="ECO:0000256" key="8">
    <source>
        <dbReference type="ARBA" id="ARBA00047899"/>
    </source>
</evidence>
<evidence type="ECO:0000256" key="9">
    <source>
        <dbReference type="ARBA" id="ARBA00048679"/>
    </source>
</evidence>
<organism evidence="14 15">
    <name type="scientific">Paramicrosporidium saccamoebae</name>
    <dbReference type="NCBI Taxonomy" id="1246581"/>
    <lineage>
        <taxon>Eukaryota</taxon>
        <taxon>Fungi</taxon>
        <taxon>Fungi incertae sedis</taxon>
        <taxon>Cryptomycota</taxon>
        <taxon>Cryptomycota incertae sedis</taxon>
        <taxon>Paramicrosporidium</taxon>
    </lineage>
</organism>
<keyword evidence="6 14" id="KW-0418">Kinase</keyword>
<feature type="region of interest" description="Disordered" evidence="11">
    <location>
        <begin position="561"/>
        <end position="582"/>
    </location>
</feature>
<feature type="compositionally biased region" description="Basic and acidic residues" evidence="11">
    <location>
        <begin position="56"/>
        <end position="69"/>
    </location>
</feature>
<sequence>MFRTCNQSLPYSVRPCTNQIAGSPKQALSTGQNSGGTSTEFASCVSQSPVQNSDNQKCELRPGHDDGARSVEPNSSEKNSSNASGLQSRYGMEPMGLIFGQELEEPEKRKGKHHVFAGKEPARPSLSIRRIGDYDLVKTLGSGSTGKVYLAINRQTHEKLAVKVVPRNNLDPSKKNSKETRQSRERRIFREAAMLNLIEHQHIVNLRDFLITTDYFCLFFEFVEGVQLLDYIIMHGKLKEARARAFFRQILSAVDYCHRNSIVHRDLKIENIMVDEKSGHCKLLDFGLSNFYNPDECLKTFCGSVYFAAPELLCGRLYTGPEVDVWSLGVILFTLVTGRVPFEDKNIAALHEKIKSCRYSIPDYLSPGCKELLARMICRDSGQRATMDDVIFHSWVNETYGEVPAYLSPERFPIDNVDDRIVRFLEKEFDMQYSPEEIHAVLENASADWAAAFNHPVVSLYFLARDKLFKDGDGLKLAPIQLDSKERSRSLSYIPDMAGSSSPLEAPSEAYIRGKSRTRKSSAPESSAAQDIPVIKDDTIECGSKSGSFLSRRFSLLSTGRRSKEKIAPRRTLSLSEPSSSRPGTDFLGIKTVYLKGFFSINTTSSRPPMAIRNEIQQYLMLHNIRYEDRRSYFICEHRPSVINKAAHLNSMEQIHLGRVIFEIHIVKLAFIGLHGIQLKRIQGDLAHYKNLCAQMMASLKL</sequence>
<comment type="similarity">
    <text evidence="1">Belongs to the protein kinase superfamily. CAMK Ser/Thr protein kinase family. NIM1 subfamily.</text>
</comment>
<dbReference type="Gene3D" id="1.10.510.10">
    <property type="entry name" value="Transferase(Phosphotransferase) domain 1"/>
    <property type="match status" value="1"/>
</dbReference>
<evidence type="ECO:0000259" key="13">
    <source>
        <dbReference type="PROSITE" id="PS50032"/>
    </source>
</evidence>
<comment type="catalytic activity">
    <reaction evidence="9">
        <text>L-seryl-[protein] + ATP = O-phospho-L-seryl-[protein] + ADP + H(+)</text>
        <dbReference type="Rhea" id="RHEA:17989"/>
        <dbReference type="Rhea" id="RHEA-COMP:9863"/>
        <dbReference type="Rhea" id="RHEA-COMP:11604"/>
        <dbReference type="ChEBI" id="CHEBI:15378"/>
        <dbReference type="ChEBI" id="CHEBI:29999"/>
        <dbReference type="ChEBI" id="CHEBI:30616"/>
        <dbReference type="ChEBI" id="CHEBI:83421"/>
        <dbReference type="ChEBI" id="CHEBI:456216"/>
        <dbReference type="EC" id="2.7.11.1"/>
    </reaction>
</comment>
<dbReference type="PANTHER" id="PTHR24346">
    <property type="entry name" value="MAP/MICROTUBULE AFFINITY-REGULATING KINASE"/>
    <property type="match status" value="1"/>
</dbReference>
<dbReference type="InterPro" id="IPR001772">
    <property type="entry name" value="KA1_dom"/>
</dbReference>
<dbReference type="Pfam" id="PF02149">
    <property type="entry name" value="KA1"/>
    <property type="match status" value="1"/>
</dbReference>
<feature type="binding site" evidence="10">
    <location>
        <position position="163"/>
    </location>
    <ligand>
        <name>ATP</name>
        <dbReference type="ChEBI" id="CHEBI:30616"/>
    </ligand>
</feature>
<evidence type="ECO:0000256" key="10">
    <source>
        <dbReference type="PROSITE-ProRule" id="PRU10141"/>
    </source>
</evidence>
<dbReference type="InterPro" id="IPR011009">
    <property type="entry name" value="Kinase-like_dom_sf"/>
</dbReference>
<accession>A0A2H9TKG2</accession>
<dbReference type="CDD" id="cd12121">
    <property type="entry name" value="MARK_C_like"/>
    <property type="match status" value="1"/>
</dbReference>
<feature type="compositionally biased region" description="Polar residues" evidence="11">
    <location>
        <begin position="72"/>
        <end position="87"/>
    </location>
</feature>
<evidence type="ECO:0000313" key="15">
    <source>
        <dbReference type="Proteomes" id="UP000240830"/>
    </source>
</evidence>
<gene>
    <name evidence="14" type="ORF">PSACC_01923</name>
</gene>
<keyword evidence="7 10" id="KW-0067">ATP-binding</keyword>
<proteinExistence type="inferred from homology"/>
<dbReference type="PROSITE" id="PS00108">
    <property type="entry name" value="PROTEIN_KINASE_ST"/>
    <property type="match status" value="1"/>
</dbReference>
<dbReference type="GO" id="GO:0005737">
    <property type="term" value="C:cytoplasm"/>
    <property type="evidence" value="ECO:0007669"/>
    <property type="project" value="TreeGrafter"/>
</dbReference>
<dbReference type="EMBL" id="MTSL01000134">
    <property type="protein sequence ID" value="PJF18244.1"/>
    <property type="molecule type" value="Genomic_DNA"/>
</dbReference>
<evidence type="ECO:0000256" key="11">
    <source>
        <dbReference type="SAM" id="MobiDB-lite"/>
    </source>
</evidence>
<dbReference type="Pfam" id="PF00069">
    <property type="entry name" value="Pkinase"/>
    <property type="match status" value="1"/>
</dbReference>
<dbReference type="Gene3D" id="3.30.310.80">
    <property type="entry name" value="Kinase associated domain 1, KA1"/>
    <property type="match status" value="1"/>
</dbReference>
<evidence type="ECO:0000256" key="2">
    <source>
        <dbReference type="ARBA" id="ARBA00012513"/>
    </source>
</evidence>
<dbReference type="GO" id="GO:0106310">
    <property type="term" value="F:protein serine kinase activity"/>
    <property type="evidence" value="ECO:0007669"/>
    <property type="project" value="RHEA"/>
</dbReference>
<evidence type="ECO:0000256" key="1">
    <source>
        <dbReference type="ARBA" id="ARBA00010791"/>
    </source>
</evidence>
<dbReference type="PROSITE" id="PS50032">
    <property type="entry name" value="KA1"/>
    <property type="match status" value="1"/>
</dbReference>
<feature type="region of interest" description="Disordered" evidence="11">
    <location>
        <begin position="23"/>
        <end position="90"/>
    </location>
</feature>
<dbReference type="PANTHER" id="PTHR24346:SF82">
    <property type="entry name" value="KP78A-RELATED"/>
    <property type="match status" value="1"/>
</dbReference>
<dbReference type="PROSITE" id="PS50011">
    <property type="entry name" value="PROTEIN_KINASE_DOM"/>
    <property type="match status" value="1"/>
</dbReference>
<dbReference type="AlphaFoldDB" id="A0A2H9TKG2"/>